<keyword evidence="3" id="KW-0378">Hydrolase</keyword>
<accession>A0A401GY58</accession>
<dbReference type="GO" id="GO:0007005">
    <property type="term" value="P:mitochondrion organization"/>
    <property type="evidence" value="ECO:0007669"/>
    <property type="project" value="UniProtKB-ARBA"/>
</dbReference>
<dbReference type="InterPro" id="IPR045063">
    <property type="entry name" value="Dynamin_N"/>
</dbReference>
<dbReference type="GO" id="GO:0005525">
    <property type="term" value="F:GTP binding"/>
    <property type="evidence" value="ECO:0007669"/>
    <property type="project" value="UniProtKB-KW"/>
</dbReference>
<dbReference type="InterPro" id="IPR027094">
    <property type="entry name" value="Mitofusin_fam"/>
</dbReference>
<evidence type="ECO:0000256" key="2">
    <source>
        <dbReference type="ARBA" id="ARBA00022741"/>
    </source>
</evidence>
<proteinExistence type="predicted"/>
<dbReference type="InParanoid" id="A0A401GY58"/>
<dbReference type="EMBL" id="BFAD01000010">
    <property type="protein sequence ID" value="GBE87120.1"/>
    <property type="molecule type" value="Genomic_DNA"/>
</dbReference>
<dbReference type="OrthoDB" id="3260274at2759"/>
<dbReference type="SUPFAM" id="SSF52540">
    <property type="entry name" value="P-loop containing nucleoside triphosphate hydrolases"/>
    <property type="match status" value="1"/>
</dbReference>
<keyword evidence="8" id="KW-1185">Reference proteome</keyword>
<gene>
    <name evidence="7" type="ORF">SCP_1003670</name>
</gene>
<evidence type="ECO:0000256" key="1">
    <source>
        <dbReference type="ARBA" id="ARBA00004370"/>
    </source>
</evidence>
<dbReference type="Gene3D" id="3.40.50.300">
    <property type="entry name" value="P-loop containing nucleotide triphosphate hydrolases"/>
    <property type="match status" value="1"/>
</dbReference>
<name>A0A401GY58_9APHY</name>
<keyword evidence="4" id="KW-0342">GTP-binding</keyword>
<dbReference type="AlphaFoldDB" id="A0A401GY58"/>
<sequence length="1103" mass="125541">MSVAIGRTSLAARSQTFRTTYPGLATISSITDALNAMDSVIRDIIRTYETGSVWLHNFSPALKYKDIVMALFYDTALLLRTFLSPVFSSDNIISLADVYEKERGYLNQLLSALQTAQSSLLSRRRSLTDLVPHPAATLSQAVELLSRTGVEDLLDVRSKIYDFYGNVAHETLGEYRVVSHVLKRHFYTKPFYLPIIELDGFGLDVDQNLQVVKFDEDWMSMYTRAFQEVGRIWVERNLSQNTVPIIGKAQTSLLQNIERLIYQEPTHNRMASDKSSVRQHLLEMLTSIRREVAREMDQKFSIAFCGMVKAGKSLFLNALMGCLVLPSDELPSTAWPCRLQHVKGQARPSLEIDASYFRLAIEQLKQHKYSILMDNFKPPDDDPFAMSFDTDDDDDDQFGSFEGIATPTPESQDTSHQMQLYNKWVDLHPTTKANLRLFEQESFVLPVCANGEREVSKLLAQLNDIVRLCNRLDISLPPQRQPSWPLLKVEFEALREKDITGDIEFIDLPGIGELSPGSGDFHAYEDLVRVVAKEANAIVPIVSFKEVSKDDWRSQLPAIIKNGLGRAPEVVLCTHLDQVARDRQEQQIASVAKVFWPKSTDAIRRVLSCSSRLGIGARALLQRSQTGKPRFKDIWKESDLAYDCAERILGMGNAEQKYKELRADEWRRAIVKRLEESRLEEAIKRLTMDIVARERGLTLMMEGQKIRGMVNKSCSDQQRLLVGLSRTPEQYKKAYEAFKHTKAQITEVLIFWQEDEQRMQRNSTEKLEKSFKVLQKQCLDLGPQAIVTVMKRPEWQRKIKQLEDSNKLKFHRKEEVEFFLLAIQEEMHTSLGTIKRQFVQFVRNLADQTRAERFDSLKRKIQRSIRDETQNDLMGTVLEKLDVYGQDIDTLLLSKLGKKVLRTVIAARHNAASAYNAIQAAMAKPLLYASSRNANHEDVSVDSGDTISIATTSARNDVEQLGFMLRAPIAVLATIPWLLSSGVWPFMARSKHYVLDKAAVIDEIETRAMRPYLDGLRKESMETLRNIEVTSSTVARRAVEDALEEEEDLFIREQQARRHGGHSEHELRSKAIASMTLLLNLSCAEAGLETLQRHLTGLNLSST</sequence>
<dbReference type="GeneID" id="38784037"/>
<reference evidence="7 8" key="1">
    <citation type="journal article" date="2018" name="Sci. Rep.">
        <title>Genome sequence of the cauliflower mushroom Sparassis crispa (Hanabiratake) and its association with beneficial usage.</title>
        <authorList>
            <person name="Kiyama R."/>
            <person name="Furutani Y."/>
            <person name="Kawaguchi K."/>
            <person name="Nakanishi T."/>
        </authorList>
    </citation>
    <scope>NUCLEOTIDE SEQUENCE [LARGE SCALE GENOMIC DNA]</scope>
</reference>
<evidence type="ECO:0000256" key="3">
    <source>
        <dbReference type="ARBA" id="ARBA00022801"/>
    </source>
</evidence>
<dbReference type="PANTHER" id="PTHR10465">
    <property type="entry name" value="TRANSMEMBRANE GTPASE FZO1"/>
    <property type="match status" value="1"/>
</dbReference>
<evidence type="ECO:0000313" key="7">
    <source>
        <dbReference type="EMBL" id="GBE87120.1"/>
    </source>
</evidence>
<keyword evidence="5" id="KW-0472">Membrane</keyword>
<evidence type="ECO:0000259" key="6">
    <source>
        <dbReference type="Pfam" id="PF00350"/>
    </source>
</evidence>
<dbReference type="InterPro" id="IPR027417">
    <property type="entry name" value="P-loop_NTPase"/>
</dbReference>
<dbReference type="Pfam" id="PF00350">
    <property type="entry name" value="Dynamin_N"/>
    <property type="match status" value="1"/>
</dbReference>
<dbReference type="GO" id="GO:0003924">
    <property type="term" value="F:GTPase activity"/>
    <property type="evidence" value="ECO:0007669"/>
    <property type="project" value="InterPro"/>
</dbReference>
<feature type="domain" description="Dynamin N-terminal" evidence="6">
    <location>
        <begin position="302"/>
        <end position="547"/>
    </location>
</feature>
<keyword evidence="2" id="KW-0547">Nucleotide-binding</keyword>
<evidence type="ECO:0000256" key="5">
    <source>
        <dbReference type="ARBA" id="ARBA00023136"/>
    </source>
</evidence>
<evidence type="ECO:0000313" key="8">
    <source>
        <dbReference type="Proteomes" id="UP000287166"/>
    </source>
</evidence>
<dbReference type="Proteomes" id="UP000287166">
    <property type="component" value="Unassembled WGS sequence"/>
</dbReference>
<dbReference type="GO" id="GO:0016020">
    <property type="term" value="C:membrane"/>
    <property type="evidence" value="ECO:0007669"/>
    <property type="project" value="UniProtKB-SubCell"/>
</dbReference>
<dbReference type="PANTHER" id="PTHR10465:SF0">
    <property type="entry name" value="SARCALUMENIN"/>
    <property type="match status" value="1"/>
</dbReference>
<organism evidence="7 8">
    <name type="scientific">Sparassis crispa</name>
    <dbReference type="NCBI Taxonomy" id="139825"/>
    <lineage>
        <taxon>Eukaryota</taxon>
        <taxon>Fungi</taxon>
        <taxon>Dikarya</taxon>
        <taxon>Basidiomycota</taxon>
        <taxon>Agaricomycotina</taxon>
        <taxon>Agaricomycetes</taxon>
        <taxon>Polyporales</taxon>
        <taxon>Sparassidaceae</taxon>
        <taxon>Sparassis</taxon>
    </lineage>
</organism>
<comment type="caution">
    <text evidence="7">The sequence shown here is derived from an EMBL/GenBank/DDBJ whole genome shotgun (WGS) entry which is preliminary data.</text>
</comment>
<evidence type="ECO:0000256" key="4">
    <source>
        <dbReference type="ARBA" id="ARBA00023134"/>
    </source>
</evidence>
<comment type="subcellular location">
    <subcellularLocation>
        <location evidence="1">Membrane</location>
    </subcellularLocation>
</comment>
<dbReference type="RefSeq" id="XP_027618033.1">
    <property type="nucleotide sequence ID" value="XM_027762232.1"/>
</dbReference>
<dbReference type="CDD" id="cd00882">
    <property type="entry name" value="Ras_like_GTPase"/>
    <property type="match status" value="1"/>
</dbReference>
<protein>
    <recommendedName>
        <fullName evidence="6">Dynamin N-terminal domain-containing protein</fullName>
    </recommendedName>
</protein>